<dbReference type="Gene3D" id="3.40.710.10">
    <property type="entry name" value="DD-peptidase/beta-lactamase superfamily"/>
    <property type="match status" value="1"/>
</dbReference>
<dbReference type="InterPro" id="IPR001466">
    <property type="entry name" value="Beta-lactam-related"/>
</dbReference>
<dbReference type="SUPFAM" id="SSF56601">
    <property type="entry name" value="beta-lactamase/transpeptidase-like"/>
    <property type="match status" value="1"/>
</dbReference>
<reference evidence="2" key="1">
    <citation type="submission" date="2017-04" db="EMBL/GenBank/DDBJ databases">
        <title>Unexpected and diverse lifestyles within the genus Limnohabitans.</title>
        <authorList>
            <person name="Kasalicky V."/>
            <person name="Mehrshad M."/>
            <person name="Andrei S.-A."/>
            <person name="Salcher M."/>
            <person name="Kratochvilova H."/>
            <person name="Simek K."/>
            <person name="Ghai R."/>
        </authorList>
    </citation>
    <scope>NUCLEOTIDE SEQUENCE [LARGE SCALE GENOMIC DNA]</scope>
    <source>
        <strain evidence="2">II-D5</strain>
    </source>
</reference>
<dbReference type="InterPro" id="IPR012338">
    <property type="entry name" value="Beta-lactam/transpept-like"/>
</dbReference>
<dbReference type="EMBL" id="LFYT02000005">
    <property type="protein sequence ID" value="PVE43536.1"/>
    <property type="molecule type" value="Genomic_DNA"/>
</dbReference>
<dbReference type="OrthoDB" id="9801061at2"/>
<dbReference type="InterPro" id="IPR050491">
    <property type="entry name" value="AmpC-like"/>
</dbReference>
<evidence type="ECO:0000259" key="1">
    <source>
        <dbReference type="Pfam" id="PF00144"/>
    </source>
</evidence>
<protein>
    <recommendedName>
        <fullName evidence="1">Beta-lactamase-related domain-containing protein</fullName>
    </recommendedName>
</protein>
<evidence type="ECO:0000313" key="2">
    <source>
        <dbReference type="EMBL" id="PVE43536.1"/>
    </source>
</evidence>
<dbReference type="AlphaFoldDB" id="A0A2T7UFQ9"/>
<dbReference type="Proteomes" id="UP000037507">
    <property type="component" value="Unassembled WGS sequence"/>
</dbReference>
<organism evidence="2 3">
    <name type="scientific">Limnohabitans planktonicus II-D5</name>
    <dbReference type="NCBI Taxonomy" id="1293045"/>
    <lineage>
        <taxon>Bacteria</taxon>
        <taxon>Pseudomonadati</taxon>
        <taxon>Pseudomonadota</taxon>
        <taxon>Betaproteobacteria</taxon>
        <taxon>Burkholderiales</taxon>
        <taxon>Comamonadaceae</taxon>
        <taxon>Limnohabitans</taxon>
    </lineage>
</organism>
<dbReference type="STRING" id="1293045.H663_03880"/>
<accession>A0A2T7UFQ9</accession>
<feature type="domain" description="Beta-lactamase-related" evidence="1">
    <location>
        <begin position="77"/>
        <end position="347"/>
    </location>
</feature>
<gene>
    <name evidence="2" type="ORF">H663_005940</name>
</gene>
<comment type="caution">
    <text evidence="2">The sequence shown here is derived from an EMBL/GenBank/DDBJ whole genome shotgun (WGS) entry which is preliminary data.</text>
</comment>
<sequence length="370" mass="40814">MNHHQTPPIWNNHDDMRYRRKLMLLCGLSPLLSSCATDFSQHKNTSPTDLARQLGICSTSYATLKNGQMDQIQTVSGCSNKHPLTADAIFQAASLTKPVTAYAALQWVLAGKLDLTKPVSHYLPKGYIHFHKVLARTVNDPHDVMPPRALSNIPLGTLLNHTSGLPNWSAQAMNPSPAPGQLWQYSGEGYMLLQGVLEAVSGQSFSDFMDSQVFTPLDMNHSSLVWHEQHHSEVHSDAIPGLWAPRPGKFKHALAAASLYTTAPDYGKFLCAVLRQEKLLALTLSSPVKVDRSLGLEWGYGWGIERSNNGPHLWHWGNNPGFRSFAMFSPVSGNGLVAFTNHHQGIAMASRIAQDVLPGEHQAFNFHMVS</sequence>
<dbReference type="PANTHER" id="PTHR46825:SF9">
    <property type="entry name" value="BETA-LACTAMASE-RELATED DOMAIN-CONTAINING PROTEIN"/>
    <property type="match status" value="1"/>
</dbReference>
<keyword evidence="3" id="KW-1185">Reference proteome</keyword>
<evidence type="ECO:0000313" key="3">
    <source>
        <dbReference type="Proteomes" id="UP000037507"/>
    </source>
</evidence>
<proteinExistence type="predicted"/>
<dbReference type="Pfam" id="PF00144">
    <property type="entry name" value="Beta-lactamase"/>
    <property type="match status" value="1"/>
</dbReference>
<dbReference type="PANTHER" id="PTHR46825">
    <property type="entry name" value="D-ALANYL-D-ALANINE-CARBOXYPEPTIDASE/ENDOPEPTIDASE AMPH"/>
    <property type="match status" value="1"/>
</dbReference>
<name>A0A2T7UFQ9_9BURK</name>